<organism evidence="2">
    <name type="scientific">marine sediment metagenome</name>
    <dbReference type="NCBI Taxonomy" id="412755"/>
    <lineage>
        <taxon>unclassified sequences</taxon>
        <taxon>metagenomes</taxon>
        <taxon>ecological metagenomes</taxon>
    </lineage>
</organism>
<feature type="compositionally biased region" description="Basic and acidic residues" evidence="1">
    <location>
        <begin position="69"/>
        <end position="82"/>
    </location>
</feature>
<evidence type="ECO:0000313" key="2">
    <source>
        <dbReference type="EMBL" id="KKL93376.1"/>
    </source>
</evidence>
<proteinExistence type="predicted"/>
<feature type="non-terminal residue" evidence="2">
    <location>
        <position position="1"/>
    </location>
</feature>
<gene>
    <name evidence="2" type="ORF">LCGC14_1875340</name>
</gene>
<dbReference type="EMBL" id="LAZR01019205">
    <property type="protein sequence ID" value="KKL93376.1"/>
    <property type="molecule type" value="Genomic_DNA"/>
</dbReference>
<evidence type="ECO:0000256" key="1">
    <source>
        <dbReference type="SAM" id="MobiDB-lite"/>
    </source>
</evidence>
<reference evidence="2" key="1">
    <citation type="journal article" date="2015" name="Nature">
        <title>Complex archaea that bridge the gap between prokaryotes and eukaryotes.</title>
        <authorList>
            <person name="Spang A."/>
            <person name="Saw J.H."/>
            <person name="Jorgensen S.L."/>
            <person name="Zaremba-Niedzwiedzka K."/>
            <person name="Martijn J."/>
            <person name="Lind A.E."/>
            <person name="van Eijk R."/>
            <person name="Schleper C."/>
            <person name="Guy L."/>
            <person name="Ettema T.J."/>
        </authorList>
    </citation>
    <scope>NUCLEOTIDE SEQUENCE</scope>
</reference>
<name>A0A0F9GRY5_9ZZZZ</name>
<comment type="caution">
    <text evidence="2">The sequence shown here is derived from an EMBL/GenBank/DDBJ whole genome shotgun (WGS) entry which is preliminary data.</text>
</comment>
<dbReference type="AlphaFoldDB" id="A0A0F9GRY5"/>
<protein>
    <submittedName>
        <fullName evidence="2">Uncharacterized protein</fullName>
    </submittedName>
</protein>
<feature type="region of interest" description="Disordered" evidence="1">
    <location>
        <begin position="43"/>
        <end position="82"/>
    </location>
</feature>
<sequence length="94" mass="9720">EDTFDGPLLTPGGDVVMSPSAMVLLFVTGGYSQPTTVLALRPDPTKILKPAPTAAQGGEDTGGQGQAPHGDRTEAVRALSERPAVRCLRHQVAA</sequence>
<accession>A0A0F9GRY5</accession>